<feature type="domain" description="Beta-lactamase-related" evidence="1">
    <location>
        <begin position="50"/>
        <end position="390"/>
    </location>
</feature>
<evidence type="ECO:0000259" key="1">
    <source>
        <dbReference type="Pfam" id="PF00144"/>
    </source>
</evidence>
<accession>A0A1M5D6A6</accession>
<evidence type="ECO:0000313" key="2">
    <source>
        <dbReference type="EMBL" id="SHF62501.1"/>
    </source>
</evidence>
<protein>
    <submittedName>
        <fullName evidence="2">CubicO group peptidase, beta-lactamase class C family</fullName>
    </submittedName>
</protein>
<dbReference type="Pfam" id="PF00144">
    <property type="entry name" value="Beta-lactamase"/>
    <property type="match status" value="1"/>
</dbReference>
<sequence>MSGRPTLSDRRSPCIGAALRVLAAGLGFVMAAGTASAQMPEDMEHYLDRVRIEYGLPALAAAVVKDGVVVAAAAIGTRVDGQVLPVTLDDRFHIGSNTKSMTATLAGMLVDEGKLDWQSRVGDVLGDDPAMSRSLADATLEQLLSHSSGIPSDTEEMLDLYFSDAVFDDNLVQQRINALAAWQHNELVIPTPSPFQYANFGYLIAGMMIEKVSSVAWETLMHERIFGPLGMESAGLGPQSTYGLIDAAVGHRIADDGSVTAMLWGPAADVPPVMGPAGNAHMSILDYAKWASWNAGQARRGPQLVSPTTLEHIQAALVQTPTRDNPPPGTPSTGGYGLGWGSVVFDWADTPLLTHNGSNSMNLARIVVDTENDIAVVVTTNFPGANANAAAGKVMEDLYLQYSN</sequence>
<reference evidence="2 3" key="1">
    <citation type="submission" date="2016-11" db="EMBL/GenBank/DDBJ databases">
        <authorList>
            <person name="Jaros S."/>
            <person name="Januszkiewicz K."/>
            <person name="Wedrychowicz H."/>
        </authorList>
    </citation>
    <scope>NUCLEOTIDE SEQUENCE [LARGE SCALE GENOMIC DNA]</scope>
    <source>
        <strain evidence="2 3">DSM 17137</strain>
    </source>
</reference>
<dbReference type="PANTHER" id="PTHR46825">
    <property type="entry name" value="D-ALANYL-D-ALANINE-CARBOXYPEPTIDASE/ENDOPEPTIDASE AMPH"/>
    <property type="match status" value="1"/>
</dbReference>
<dbReference type="AlphaFoldDB" id="A0A1M5D6A6"/>
<dbReference type="InterPro" id="IPR001466">
    <property type="entry name" value="Beta-lactam-related"/>
</dbReference>
<dbReference type="Proteomes" id="UP000184533">
    <property type="component" value="Unassembled WGS sequence"/>
</dbReference>
<dbReference type="PANTHER" id="PTHR46825:SF15">
    <property type="entry name" value="BETA-LACTAMASE-RELATED DOMAIN-CONTAINING PROTEIN"/>
    <property type="match status" value="1"/>
</dbReference>
<organism evidence="2 3">
    <name type="scientific">Devosia limi DSM 17137</name>
    <dbReference type="NCBI Taxonomy" id="1121477"/>
    <lineage>
        <taxon>Bacteria</taxon>
        <taxon>Pseudomonadati</taxon>
        <taxon>Pseudomonadota</taxon>
        <taxon>Alphaproteobacteria</taxon>
        <taxon>Hyphomicrobiales</taxon>
        <taxon>Devosiaceae</taxon>
        <taxon>Devosia</taxon>
    </lineage>
</organism>
<dbReference type="EMBL" id="FQVC01000010">
    <property type="protein sequence ID" value="SHF62501.1"/>
    <property type="molecule type" value="Genomic_DNA"/>
</dbReference>
<dbReference type="InterPro" id="IPR050491">
    <property type="entry name" value="AmpC-like"/>
</dbReference>
<name>A0A1M5D6A6_9HYPH</name>
<proteinExistence type="predicted"/>
<evidence type="ECO:0000313" key="3">
    <source>
        <dbReference type="Proteomes" id="UP000184533"/>
    </source>
</evidence>
<dbReference type="InterPro" id="IPR012338">
    <property type="entry name" value="Beta-lactam/transpept-like"/>
</dbReference>
<dbReference type="RefSeq" id="WP_244468749.1">
    <property type="nucleotide sequence ID" value="NZ_FQVC01000010.1"/>
</dbReference>
<gene>
    <name evidence="2" type="ORF">SAMN02745223_03152</name>
</gene>
<dbReference type="SUPFAM" id="SSF56601">
    <property type="entry name" value="beta-lactamase/transpeptidase-like"/>
    <property type="match status" value="1"/>
</dbReference>
<dbReference type="Gene3D" id="3.40.710.10">
    <property type="entry name" value="DD-peptidase/beta-lactamase superfamily"/>
    <property type="match status" value="1"/>
</dbReference>